<dbReference type="RefSeq" id="WP_045806073.1">
    <property type="nucleotide sequence ID" value="NZ_LAOQ01000020.1"/>
</dbReference>
<gene>
    <name evidence="4" type="ORF">RAT170B_1729</name>
</gene>
<evidence type="ECO:0000259" key="3">
    <source>
        <dbReference type="Pfam" id="PF03389"/>
    </source>
</evidence>
<proteinExistence type="inferred from homology"/>
<evidence type="ECO:0000313" key="5">
    <source>
        <dbReference type="Proteomes" id="UP000033736"/>
    </source>
</evidence>
<dbReference type="AlphaFoldDB" id="A0A0F3R6N6"/>
<comment type="similarity">
    <text evidence="1">Belongs to the MobA/MobL family.</text>
</comment>
<dbReference type="Gene3D" id="3.30.930.30">
    <property type="match status" value="1"/>
</dbReference>
<comment type="caution">
    <text evidence="4">The sequence shown here is derived from an EMBL/GenBank/DDBJ whole genome shotgun (WGS) entry which is preliminary data.</text>
</comment>
<keyword evidence="5" id="KW-1185">Reference proteome</keyword>
<reference evidence="4 5" key="1">
    <citation type="submission" date="2015-01" db="EMBL/GenBank/DDBJ databases">
        <title>Genome Sequencing of Rickettsiales /home/snadendla/prok_pipe/test/illegal_ec_num.txt.</title>
        <authorList>
            <person name="Daugherty S.C."/>
            <person name="Su Q."/>
            <person name="Abolude K."/>
            <person name="Beier-Sexton M."/>
            <person name="Carlyon J.A."/>
            <person name="Carter R."/>
            <person name="Day N.P."/>
            <person name="Dumler S.J."/>
            <person name="Dyachenko V."/>
            <person name="Godinez A."/>
            <person name="Kurtti T.J."/>
            <person name="Lichay M."/>
            <person name="Mullins K.E."/>
            <person name="Ott S."/>
            <person name="Pappas-Brown V."/>
            <person name="Paris D.H."/>
            <person name="Patel P."/>
            <person name="Richards A.L."/>
            <person name="Sadzewicz L."/>
            <person name="Sears K."/>
            <person name="Seidman D."/>
            <person name="Sengamalay N."/>
            <person name="Stenos J."/>
            <person name="Tallon L.J."/>
            <person name="Vincent G."/>
            <person name="Fraser C.M."/>
            <person name="Munderloh U."/>
            <person name="Dunning-Hotopp J.C."/>
        </authorList>
    </citation>
    <scope>NUCLEOTIDE SEQUENCE [LARGE SCALE GENOMIC DNA]</scope>
    <source>
        <strain evidence="4 5">T170-B</strain>
    </source>
</reference>
<evidence type="ECO:0000256" key="1">
    <source>
        <dbReference type="ARBA" id="ARBA00010873"/>
    </source>
</evidence>
<accession>A0A0F3R6N6</accession>
<dbReference type="EMBL" id="LAOQ01000020">
    <property type="protein sequence ID" value="KJW01953.1"/>
    <property type="molecule type" value="Genomic_DNA"/>
</dbReference>
<protein>
    <submittedName>
        <fullName evidence="4">MobA/MobL family protein</fullName>
    </submittedName>
</protein>
<feature type="non-terminal residue" evidence="4">
    <location>
        <position position="378"/>
    </location>
</feature>
<sequence length="378" mass="43237">MATYHFHSSHIQRSQGQNGVAKAAYIAANKLVYRTIDKESGEAISITYDFRKKQGVVYSKIFVPEEFQDMAWLKDREQLWNVAEARERRADSRPGAEIEFALPREVNKEDNIRLVEEYVQKWIVSRGIVCDVNIHYDNPDNPHVHIQHLTRRLERLENGEVVIGRVKDRELESPRFLYFLREECEIAINKLYEDAGLAFRVTAKSYKTLGIEQEPTKHRGVTHHMQGTELEAKNKEIIAANAKKIYESSELVFGRISYTKPVFTKEDIAIALSDALMVHLVSKGSDLAKEQDAIREFGKGFVQEQVGGENTVQNIANDAAEITAGIPEKNTNNNQAENTTNNSSIEHLNKEYGEEFLRLYNQLLVSDKIELIDQKDLT</sequence>
<evidence type="ECO:0000256" key="2">
    <source>
        <dbReference type="ARBA" id="ARBA00022971"/>
    </source>
</evidence>
<organism evidence="4 5">
    <name type="scientific">Rickettsia argasii T170-B</name>
    <dbReference type="NCBI Taxonomy" id="1268837"/>
    <lineage>
        <taxon>Bacteria</taxon>
        <taxon>Pseudomonadati</taxon>
        <taxon>Pseudomonadota</taxon>
        <taxon>Alphaproteobacteria</taxon>
        <taxon>Rickettsiales</taxon>
        <taxon>Rickettsiaceae</taxon>
        <taxon>Rickettsieae</taxon>
        <taxon>Rickettsia</taxon>
        <taxon>spotted fever group</taxon>
    </lineage>
</organism>
<dbReference type="PATRIC" id="fig|1268837.3.peg.988"/>
<name>A0A0F3R6N6_9RICK</name>
<feature type="domain" description="MobA/MobL protein" evidence="3">
    <location>
        <begin position="20"/>
        <end position="223"/>
    </location>
</feature>
<dbReference type="Proteomes" id="UP000033736">
    <property type="component" value="Unassembled WGS sequence"/>
</dbReference>
<dbReference type="Pfam" id="PF03389">
    <property type="entry name" value="MobA_MobL"/>
    <property type="match status" value="1"/>
</dbReference>
<evidence type="ECO:0000313" key="4">
    <source>
        <dbReference type="EMBL" id="KJW01953.1"/>
    </source>
</evidence>
<dbReference type="InterPro" id="IPR005053">
    <property type="entry name" value="MobA_MobL"/>
</dbReference>
<keyword evidence="2" id="KW-0184">Conjugation</keyword>